<reference evidence="3" key="1">
    <citation type="submission" date="2015-02" db="EMBL/GenBank/DDBJ databases">
        <title>Draft Genome of Frankia sp. CpI1-S.</title>
        <authorList>
            <person name="Oshone R.T."/>
            <person name="Ngom M."/>
            <person name="Ghodhbane-Gtari F."/>
            <person name="Gtari M."/>
            <person name="Morris K."/>
            <person name="Thomas K."/>
            <person name="Sen A."/>
            <person name="Tisa L.S."/>
        </authorList>
    </citation>
    <scope>NUCLEOTIDE SEQUENCE [LARGE SCALE GENOMIC DNA]</scope>
    <source>
        <strain evidence="3">CpI1-S</strain>
    </source>
</reference>
<evidence type="ECO:0000313" key="3">
    <source>
        <dbReference type="Proteomes" id="UP000032545"/>
    </source>
</evidence>
<dbReference type="AlphaFoldDB" id="A0A0D8BJW7"/>
<dbReference type="RefSeq" id="WP_236706406.1">
    <property type="nucleotide sequence ID" value="NZ_JYFN01000007.1"/>
</dbReference>
<sequence length="236" mass="25272">MSDLEFGQLPPPRSIPGERLEQRRILLERYVAASLRSSPKRWWRRRRVLLPGTVVVVTCLAAAGWGLRPGGLADRASAVGCYSAVSLQSDTAVIGGAAAADPVGACLEMWRRSGLESGGDAAACLRDDGGIAVFPRKDACGSLGLRPFAGVSDLGRRFAAFQHDAVSLVAADRCRPRAEIVADLRRALDSYGFSSWSVDDSGFGRPWARGLPCASLAIDHDRSAVVVVPFPDLRQK</sequence>
<name>A0A0D8BJW7_9ACTN</name>
<evidence type="ECO:0000313" key="2">
    <source>
        <dbReference type="EMBL" id="KJE24294.1"/>
    </source>
</evidence>
<accession>A0A0D8BJW7</accession>
<dbReference type="EMBL" id="JYFN01000007">
    <property type="protein sequence ID" value="KJE24294.1"/>
    <property type="molecule type" value="Genomic_DNA"/>
</dbReference>
<feature type="transmembrane region" description="Helical" evidence="1">
    <location>
        <begin position="48"/>
        <end position="67"/>
    </location>
</feature>
<comment type="caution">
    <text evidence="2">The sequence shown here is derived from an EMBL/GenBank/DDBJ whole genome shotgun (WGS) entry which is preliminary data.</text>
</comment>
<proteinExistence type="predicted"/>
<reference evidence="2 3" key="2">
    <citation type="journal article" date="2016" name="Genome Announc.">
        <title>Permanent Draft Genome Sequences for Two Variants of Frankia sp. Strain CpI1, the First Frankia Strain Isolated from Root Nodules of Comptonia peregrina.</title>
        <authorList>
            <person name="Oshone R."/>
            <person name="Hurst S.G.IV."/>
            <person name="Abebe-Akele F."/>
            <person name="Simpson S."/>
            <person name="Morris K."/>
            <person name="Thomas W.K."/>
            <person name="Tisa L.S."/>
        </authorList>
    </citation>
    <scope>NUCLEOTIDE SEQUENCE [LARGE SCALE GENOMIC DNA]</scope>
    <source>
        <strain evidence="3">CpI1-S</strain>
    </source>
</reference>
<keyword evidence="1" id="KW-0472">Membrane</keyword>
<protein>
    <submittedName>
        <fullName evidence="2">Uncharacterized protein</fullName>
    </submittedName>
</protein>
<gene>
    <name evidence="2" type="ORF">FF36_01369</name>
</gene>
<dbReference type="PATRIC" id="fig|1502723.3.peg.5603"/>
<evidence type="ECO:0000256" key="1">
    <source>
        <dbReference type="SAM" id="Phobius"/>
    </source>
</evidence>
<organism evidence="2 3">
    <name type="scientific">Frankia torreyi</name>
    <dbReference type="NCBI Taxonomy" id="1856"/>
    <lineage>
        <taxon>Bacteria</taxon>
        <taxon>Bacillati</taxon>
        <taxon>Actinomycetota</taxon>
        <taxon>Actinomycetes</taxon>
        <taxon>Frankiales</taxon>
        <taxon>Frankiaceae</taxon>
        <taxon>Frankia</taxon>
    </lineage>
</organism>
<keyword evidence="1" id="KW-0812">Transmembrane</keyword>
<dbReference type="Proteomes" id="UP000032545">
    <property type="component" value="Unassembled WGS sequence"/>
</dbReference>
<keyword evidence="1" id="KW-1133">Transmembrane helix</keyword>
<keyword evidence="3" id="KW-1185">Reference proteome</keyword>